<dbReference type="SMART" id="SM00558">
    <property type="entry name" value="JmjC"/>
    <property type="match status" value="1"/>
</dbReference>
<feature type="domain" description="JmjC" evidence="1">
    <location>
        <begin position="490"/>
        <end position="687"/>
    </location>
</feature>
<reference evidence="2 3" key="1">
    <citation type="submission" date="2024-02" db="EMBL/GenBank/DDBJ databases">
        <authorList>
            <person name="Chen Y."/>
            <person name="Shah S."/>
            <person name="Dougan E. K."/>
            <person name="Thang M."/>
            <person name="Chan C."/>
        </authorList>
    </citation>
    <scope>NUCLEOTIDE SEQUENCE [LARGE SCALE GENOMIC DNA]</scope>
</reference>
<keyword evidence="3" id="KW-1185">Reference proteome</keyword>
<comment type="caution">
    <text evidence="2">The sequence shown here is derived from an EMBL/GenBank/DDBJ whole genome shotgun (WGS) entry which is preliminary data.</text>
</comment>
<proteinExistence type="predicted"/>
<dbReference type="PANTHER" id="PTHR12461">
    <property type="entry name" value="HYPOXIA-INDUCIBLE FACTOR 1 ALPHA INHIBITOR-RELATED"/>
    <property type="match status" value="1"/>
</dbReference>
<sequence>EWLRWFEKHPVPSLQHVAEVLQAPATEDVLEEVWTEVEQIETETPEMLTSPSRFCDIVDAVGRLLFHHFQRLPPRAAASSETWERRLHSCDTAWEAAAGLLLARDGTQTTKAIKLLARSKAKSAALRLAVAQHSNGNHQAVSGLVEIVKQEMDGNGDQVDDAELLLSMFGFLAATSGLHGDLATRALQWAAEGRGRGALEASLYSTSMKGLLPFALCQRVYLLERDLLFQPSSCLHRLELAVLLQQGATAIKEPRALGLAKSFLLDFPFQCPALASELSGMGVSWLDAPDAKTKSIGLAGDLHAVSAIRTGIRAANYALWHRANASHSTNQHQEVVRASKIVEDLRRRPPRRCDATEPPRPTRLFRPPRADAVLGSACPEVTKEHLQTCLRQSSPCVLRQAAKLLEGPGTLENWLQIAANATVRVSFPYTFEMSDRSGAAGASSSLNRILKTADLKIEALSPESPLWTLLRPGSWHMRFADAVSWAQRHPSQEIYLNQAQVADLGSEALAALHTLLRSTGLGAAMGPLQLLQPSLWLSSGVVTTGYHVDGPENLLIQVTGTKEVSLLKPSEKEKLQYEEVVDAEPQVDLTPNGEVQLGAVRNLHRRSRGHSLLDVAGSSAVPEEFLETYQEAQGISCQIHPGDVLYIPSGWHHAVFTVPDEHCVALSLNLWYHRPREEPTSTAKDTKVMASLEPLATFDVRRAVALEAPPGFSLLDGGEEEAVREHCTAAHARELSLTPSEPESQAERNADFLGRLHHFKNLFRMSATDHPVSVMIHKVGPMLILDDGPRLANRGVGVPPDAGIGLDHEQSLMLAELDPSLEMALGALGEETSSLASLAPELKNRLCVKNTFLDIDEGSDYESLGRAQSAPGRVDCDTPRSMISEADHLAHQTAQSGAEAVRQQLQEHIERAANAWSLIPYEPGDTSNELAARHWELLQCTSGKGNPGAVVEAVRSLFEIPPQPSRFGRAVEWRCGPYKILLGCDLVVMQSAEKCDPTDFASFKMLPDGSGALPSRDDRLDMYLENMMCDISKAVWGSPQGDGSSTWRVFNTADLPSPGDGEDFNAKQIHQHSQQLLHFLKQRCRRQGGTYWLFREANSSAAELFDLTEELTVENWDVDSSNSAFRTTPSLAPPIASLCAHLAQSMAQNEEKRQLLQKAVHLLEPLKEDHFGLYAMTALELASL</sequence>
<name>A0ABP0LRT8_9DINO</name>
<dbReference type="PANTHER" id="PTHR12461:SF105">
    <property type="entry name" value="HYPOXIA-INDUCIBLE FACTOR 1-ALPHA INHIBITOR"/>
    <property type="match status" value="1"/>
</dbReference>
<dbReference type="InterPro" id="IPR056582">
    <property type="entry name" value="EDRF1_N"/>
</dbReference>
<gene>
    <name evidence="2" type="ORF">CCMP2556_LOCUS22305</name>
</gene>
<evidence type="ECO:0000259" key="1">
    <source>
        <dbReference type="PROSITE" id="PS51184"/>
    </source>
</evidence>
<protein>
    <recommendedName>
        <fullName evidence="1">JmjC domain-containing protein</fullName>
    </recommendedName>
</protein>
<dbReference type="EMBL" id="CAXAMN010013769">
    <property type="protein sequence ID" value="CAK9041678.1"/>
    <property type="molecule type" value="Genomic_DNA"/>
</dbReference>
<evidence type="ECO:0000313" key="2">
    <source>
        <dbReference type="EMBL" id="CAK9041678.1"/>
    </source>
</evidence>
<dbReference type="Pfam" id="PF13621">
    <property type="entry name" value="Cupin_8"/>
    <property type="match status" value="1"/>
</dbReference>
<dbReference type="Pfam" id="PF23788">
    <property type="entry name" value="EDRF1_N"/>
    <property type="match status" value="1"/>
</dbReference>
<accession>A0ABP0LRT8</accession>
<feature type="non-terminal residue" evidence="2">
    <location>
        <position position="1"/>
    </location>
</feature>
<evidence type="ECO:0000313" key="3">
    <source>
        <dbReference type="Proteomes" id="UP001642484"/>
    </source>
</evidence>
<dbReference type="PROSITE" id="PS51184">
    <property type="entry name" value="JMJC"/>
    <property type="match status" value="1"/>
</dbReference>
<dbReference type="Proteomes" id="UP001642484">
    <property type="component" value="Unassembled WGS sequence"/>
</dbReference>
<dbReference type="InterPro" id="IPR003347">
    <property type="entry name" value="JmjC_dom"/>
</dbReference>
<organism evidence="2 3">
    <name type="scientific">Durusdinium trenchii</name>
    <dbReference type="NCBI Taxonomy" id="1381693"/>
    <lineage>
        <taxon>Eukaryota</taxon>
        <taxon>Sar</taxon>
        <taxon>Alveolata</taxon>
        <taxon>Dinophyceae</taxon>
        <taxon>Suessiales</taxon>
        <taxon>Symbiodiniaceae</taxon>
        <taxon>Durusdinium</taxon>
    </lineage>
</organism>
<dbReference type="InterPro" id="IPR041667">
    <property type="entry name" value="Cupin_8"/>
</dbReference>
<dbReference type="SUPFAM" id="SSF51197">
    <property type="entry name" value="Clavaminate synthase-like"/>
    <property type="match status" value="1"/>
</dbReference>
<dbReference type="InterPro" id="IPR014710">
    <property type="entry name" value="RmlC-like_jellyroll"/>
</dbReference>
<dbReference type="Gene3D" id="2.60.120.10">
    <property type="entry name" value="Jelly Rolls"/>
    <property type="match status" value="1"/>
</dbReference>